<dbReference type="Proteomes" id="UP000229834">
    <property type="component" value="Unassembled WGS sequence"/>
</dbReference>
<dbReference type="Gene3D" id="1.20.1440.60">
    <property type="entry name" value="23S rRNA-intervening sequence"/>
    <property type="match status" value="1"/>
</dbReference>
<dbReference type="SUPFAM" id="SSF158446">
    <property type="entry name" value="IVS-encoded protein-like"/>
    <property type="match status" value="1"/>
</dbReference>
<dbReference type="InterPro" id="IPR012657">
    <property type="entry name" value="23S_rRNA-intervening_sequence"/>
</dbReference>
<dbReference type="EMBL" id="PCVC01000017">
    <property type="protein sequence ID" value="PIQ67094.1"/>
    <property type="molecule type" value="Genomic_DNA"/>
</dbReference>
<protein>
    <submittedName>
        <fullName evidence="1">Four helix bundle protein</fullName>
    </submittedName>
</protein>
<dbReference type="PANTHER" id="PTHR38471:SF2">
    <property type="entry name" value="FOUR HELIX BUNDLE PROTEIN"/>
    <property type="match status" value="1"/>
</dbReference>
<dbReference type="InterPro" id="IPR036583">
    <property type="entry name" value="23S_rRNA_IVS_sf"/>
</dbReference>
<organism evidence="1 2">
    <name type="scientific">Candidatus Zambryskibacteria bacterium CG11_big_fil_rev_8_21_14_0_20_40_24</name>
    <dbReference type="NCBI Taxonomy" id="1975116"/>
    <lineage>
        <taxon>Bacteria</taxon>
        <taxon>Candidatus Zambryskiibacteriota</taxon>
    </lineage>
</organism>
<dbReference type="NCBIfam" id="TIGR02436">
    <property type="entry name" value="four helix bundle protein"/>
    <property type="match status" value="1"/>
</dbReference>
<dbReference type="Pfam" id="PF05635">
    <property type="entry name" value="23S_rRNA_IVP"/>
    <property type="match status" value="1"/>
</dbReference>
<dbReference type="PANTHER" id="PTHR38471">
    <property type="entry name" value="FOUR HELIX BUNDLE PROTEIN"/>
    <property type="match status" value="1"/>
</dbReference>
<dbReference type="CDD" id="cd16377">
    <property type="entry name" value="23S_rRNA_IVP_like"/>
    <property type="match status" value="1"/>
</dbReference>
<proteinExistence type="predicted"/>
<evidence type="ECO:0000313" key="1">
    <source>
        <dbReference type="EMBL" id="PIQ67094.1"/>
    </source>
</evidence>
<name>A0A2H0K9P5_9BACT</name>
<evidence type="ECO:0000313" key="2">
    <source>
        <dbReference type="Proteomes" id="UP000229834"/>
    </source>
</evidence>
<sequence>MMKIQSFKDPGTWKEGHKLVLMVYKITRTFPKDELFALTNQMIRAVVSVTSNIAEGFGRSSYKDKNHFYQMALGSIIEIQNQLMIAKDVQYIGASDFEKINDQAVKVEFICKGLIRKSKTFYS</sequence>
<accession>A0A2H0K9P5</accession>
<reference evidence="1 2" key="1">
    <citation type="submission" date="2017-09" db="EMBL/GenBank/DDBJ databases">
        <title>Depth-based differentiation of microbial function through sediment-hosted aquifers and enrichment of novel symbionts in the deep terrestrial subsurface.</title>
        <authorList>
            <person name="Probst A.J."/>
            <person name="Ladd B."/>
            <person name="Jarett J.K."/>
            <person name="Geller-Mcgrath D.E."/>
            <person name="Sieber C.M."/>
            <person name="Emerson J.B."/>
            <person name="Anantharaman K."/>
            <person name="Thomas B.C."/>
            <person name="Malmstrom R."/>
            <person name="Stieglmeier M."/>
            <person name="Klingl A."/>
            <person name="Woyke T."/>
            <person name="Ryan C.M."/>
            <person name="Banfield J.F."/>
        </authorList>
    </citation>
    <scope>NUCLEOTIDE SEQUENCE [LARGE SCALE GENOMIC DNA]</scope>
    <source>
        <strain evidence="1">CG11_big_fil_rev_8_21_14_0_20_40_24</strain>
    </source>
</reference>
<dbReference type="AlphaFoldDB" id="A0A2H0K9P5"/>
<comment type="caution">
    <text evidence="1">The sequence shown here is derived from an EMBL/GenBank/DDBJ whole genome shotgun (WGS) entry which is preliminary data.</text>
</comment>
<gene>
    <name evidence="1" type="ORF">COV95_00590</name>
</gene>